<accession>K1PB74</accession>
<reference evidence="14" key="1">
    <citation type="journal article" date="2012" name="Nature">
        <title>The oyster genome reveals stress adaptation and complexity of shell formation.</title>
        <authorList>
            <person name="Zhang G."/>
            <person name="Fang X."/>
            <person name="Guo X."/>
            <person name="Li L."/>
            <person name="Luo R."/>
            <person name="Xu F."/>
            <person name="Yang P."/>
            <person name="Zhang L."/>
            <person name="Wang X."/>
            <person name="Qi H."/>
            <person name="Xiong Z."/>
            <person name="Que H."/>
            <person name="Xie Y."/>
            <person name="Holland P.W."/>
            <person name="Paps J."/>
            <person name="Zhu Y."/>
            <person name="Wu F."/>
            <person name="Chen Y."/>
            <person name="Wang J."/>
            <person name="Peng C."/>
            <person name="Meng J."/>
            <person name="Yang L."/>
            <person name="Liu J."/>
            <person name="Wen B."/>
            <person name="Zhang N."/>
            <person name="Huang Z."/>
            <person name="Zhu Q."/>
            <person name="Feng Y."/>
            <person name="Mount A."/>
            <person name="Hedgecock D."/>
            <person name="Xu Z."/>
            <person name="Liu Y."/>
            <person name="Domazet-Loso T."/>
            <person name="Du Y."/>
            <person name="Sun X."/>
            <person name="Zhang S."/>
            <person name="Liu B."/>
            <person name="Cheng P."/>
            <person name="Jiang X."/>
            <person name="Li J."/>
            <person name="Fan D."/>
            <person name="Wang W."/>
            <person name="Fu W."/>
            <person name="Wang T."/>
            <person name="Wang B."/>
            <person name="Zhang J."/>
            <person name="Peng Z."/>
            <person name="Li Y."/>
            <person name="Li N."/>
            <person name="Wang J."/>
            <person name="Chen M."/>
            <person name="He Y."/>
            <person name="Tan F."/>
            <person name="Song X."/>
            <person name="Zheng Q."/>
            <person name="Huang R."/>
            <person name="Yang H."/>
            <person name="Du X."/>
            <person name="Chen L."/>
            <person name="Yang M."/>
            <person name="Gaffney P.M."/>
            <person name="Wang S."/>
            <person name="Luo L."/>
            <person name="She Z."/>
            <person name="Ming Y."/>
            <person name="Huang W."/>
            <person name="Zhang S."/>
            <person name="Huang B."/>
            <person name="Zhang Y."/>
            <person name="Qu T."/>
            <person name="Ni P."/>
            <person name="Miao G."/>
            <person name="Wang J."/>
            <person name="Wang Q."/>
            <person name="Steinberg C.E."/>
            <person name="Wang H."/>
            <person name="Li N."/>
            <person name="Qian L."/>
            <person name="Zhang G."/>
            <person name="Li Y."/>
            <person name="Yang H."/>
            <person name="Liu X."/>
            <person name="Wang J."/>
            <person name="Yin Y."/>
            <person name="Wang J."/>
        </authorList>
    </citation>
    <scope>NUCLEOTIDE SEQUENCE [LARGE SCALE GENOMIC DNA]</scope>
    <source>
        <strain evidence="14">05x7-T-G4-1.051#20</strain>
    </source>
</reference>
<evidence type="ECO:0000256" key="5">
    <source>
        <dbReference type="ARBA" id="ARBA00022737"/>
    </source>
</evidence>
<feature type="domain" description="Cadherin" evidence="13">
    <location>
        <begin position="501"/>
        <end position="616"/>
    </location>
</feature>
<feature type="domain" description="Cadherin" evidence="13">
    <location>
        <begin position="23"/>
        <end position="69"/>
    </location>
</feature>
<evidence type="ECO:0000256" key="6">
    <source>
        <dbReference type="ARBA" id="ARBA00022837"/>
    </source>
</evidence>
<keyword evidence="9" id="KW-0472">Membrane</keyword>
<proteinExistence type="predicted"/>
<sequence>MVKDVQDTPPIFQRLPFMTTVSETTPIGTSIYKIFATDGDTGIPDNITYSLTGELIIKITDENDNPPVFKNALYTPVILENAPNNTFLVSVTATDIDISKKYTTIRYYIDDKQCPFSINSRTGDVIKTGKLDRETKPFWIITIRASDDSKYNASAELNVTVLDFNDNTPFFLNESYVFNVIEQNYSQTQIGRLYAKDLDAGPNQKITYKITRGNAESYFHISDVNGSLFINGNIDRETMSNYELVVTINDNPKEKADTKLNSTHVIVNILDVNDNAPVFTSNSKQQIRVKETTTLGTVVGTVSATDKDFGINGTVFYKFGCNGNVSNGLFVINNDTGVIRVDGNIKNKVGIYTLEVLAIDKGSLPMNSSVLLDIFILDENIHRPEFTVLPKNGIVSVYECARKDTRVLTINATDKDIDYNNKLIKYEFLYSNSSTGQHFESFSIDNKTGVITLTGNLDREEKSSFRINVKCTDHGEPPLSTTSPDIIIQVIDVNDNPPEFLTNVTKVNIKENQTEINVTKVSAVDKDSMAVIQYAIKGGMFSNFFNISVSSGEITAKSLDRENMTNDEISLTIEATDVTKPNISSECDNIKLQNNTKVQMEVVVTVQDINDNPPIFKNTQFSKGILRNTKFETVVIDLTEVVIDNDSSMENRKHKFFATNISYTGTLKIELKDKTFKTNCGEAFCVNANGTVVTNFVISDTMKGVAKLQLVANDSAGSTTASLKIYVIGDSQVVAMHIIKTKPQVDEIKFDVLRTLLKFHVVNRKTDEVLEATNVVTKIDRLKGDALAEARNKYSIQSISIQDETKSSQCANSGKNPLINKDEELKRSMENLDTMDNGSICGSDDSMDPSDFEYAKHNMAFDSRLEDKEVVMDMFEEDGPMAENDNPLALALSQHERQKNAKNSSKGRISEMSEQNPQYENLETTEV</sequence>
<dbReference type="AlphaFoldDB" id="K1PB74"/>
<dbReference type="GO" id="GO:0005509">
    <property type="term" value="F:calcium ion binding"/>
    <property type="evidence" value="ECO:0007669"/>
    <property type="project" value="UniProtKB-UniRule"/>
</dbReference>
<dbReference type="GO" id="GO:0007156">
    <property type="term" value="P:homophilic cell adhesion via plasma membrane adhesion molecules"/>
    <property type="evidence" value="ECO:0007669"/>
    <property type="project" value="InterPro"/>
</dbReference>
<dbReference type="CDD" id="cd11304">
    <property type="entry name" value="Cadherin_repeat"/>
    <property type="match status" value="5"/>
</dbReference>
<dbReference type="FunFam" id="2.60.40.60:FF:000013">
    <property type="entry name" value="Cadherin EGF LAG seven-pass G-type receptor"/>
    <property type="match status" value="1"/>
</dbReference>
<feature type="compositionally biased region" description="Polar residues" evidence="12">
    <location>
        <begin position="901"/>
        <end position="927"/>
    </location>
</feature>
<keyword evidence="5" id="KW-0677">Repeat</keyword>
<dbReference type="SMART" id="SM00112">
    <property type="entry name" value="CA"/>
    <property type="match status" value="5"/>
</dbReference>
<organism evidence="14">
    <name type="scientific">Magallana gigas</name>
    <name type="common">Pacific oyster</name>
    <name type="synonym">Crassostrea gigas</name>
    <dbReference type="NCBI Taxonomy" id="29159"/>
    <lineage>
        <taxon>Eukaryota</taxon>
        <taxon>Metazoa</taxon>
        <taxon>Spiralia</taxon>
        <taxon>Lophotrochozoa</taxon>
        <taxon>Mollusca</taxon>
        <taxon>Bivalvia</taxon>
        <taxon>Autobranchia</taxon>
        <taxon>Pteriomorphia</taxon>
        <taxon>Ostreida</taxon>
        <taxon>Ostreoidea</taxon>
        <taxon>Ostreidae</taxon>
        <taxon>Magallana</taxon>
    </lineage>
</organism>
<keyword evidence="2" id="KW-0245">EGF-like domain</keyword>
<evidence type="ECO:0000259" key="13">
    <source>
        <dbReference type="PROSITE" id="PS50268"/>
    </source>
</evidence>
<feature type="domain" description="Cadherin" evidence="13">
    <location>
        <begin position="389"/>
        <end position="500"/>
    </location>
</feature>
<dbReference type="PRINTS" id="PR00205">
    <property type="entry name" value="CADHERIN"/>
</dbReference>
<evidence type="ECO:0000256" key="12">
    <source>
        <dbReference type="SAM" id="MobiDB-lite"/>
    </source>
</evidence>
<feature type="domain" description="Cadherin" evidence="13">
    <location>
        <begin position="172"/>
        <end position="279"/>
    </location>
</feature>
<evidence type="ECO:0000256" key="1">
    <source>
        <dbReference type="ARBA" id="ARBA00004167"/>
    </source>
</evidence>
<dbReference type="InParanoid" id="K1PB74"/>
<comment type="subcellular location">
    <subcellularLocation>
        <location evidence="1">Membrane</location>
        <topology evidence="1">Single-pass membrane protein</topology>
    </subcellularLocation>
</comment>
<dbReference type="FunFam" id="2.60.40.60:FF:000024">
    <property type="entry name" value="FAT atypical cadherin 3"/>
    <property type="match status" value="1"/>
</dbReference>
<keyword evidence="4" id="KW-0732">Signal</keyword>
<dbReference type="GO" id="GO:0005886">
    <property type="term" value="C:plasma membrane"/>
    <property type="evidence" value="ECO:0007669"/>
    <property type="project" value="UniProtKB-SubCell"/>
</dbReference>
<keyword evidence="8" id="KW-1133">Transmembrane helix</keyword>
<evidence type="ECO:0000256" key="11">
    <source>
        <dbReference type="ARBA" id="ARBA00023180"/>
    </source>
</evidence>
<dbReference type="PANTHER" id="PTHR24026:SF126">
    <property type="entry name" value="PROTOCADHERIN FAT 4"/>
    <property type="match status" value="1"/>
</dbReference>
<dbReference type="HOGENOM" id="CLU_315293_0_0_1"/>
<dbReference type="FunFam" id="2.60.40.60:FF:000020">
    <property type="entry name" value="Dachsous cadherin-related 1b"/>
    <property type="match status" value="1"/>
</dbReference>
<keyword evidence="14" id="KW-0675">Receptor</keyword>
<dbReference type="GO" id="GO:0007163">
    <property type="term" value="P:establishment or maintenance of cell polarity"/>
    <property type="evidence" value="ECO:0007669"/>
    <property type="project" value="UniProtKB-ARBA"/>
</dbReference>
<dbReference type="InterPro" id="IPR015919">
    <property type="entry name" value="Cadherin-like_sf"/>
</dbReference>
<dbReference type="FunFam" id="2.60.40.60:FF:000116">
    <property type="entry name" value="Dachsous cadherin-related 2"/>
    <property type="match status" value="1"/>
</dbReference>
<keyword evidence="7" id="KW-0130">Cell adhesion</keyword>
<dbReference type="PROSITE" id="PS50268">
    <property type="entry name" value="CADHERIN_2"/>
    <property type="match status" value="6"/>
</dbReference>
<evidence type="ECO:0000256" key="7">
    <source>
        <dbReference type="ARBA" id="ARBA00022889"/>
    </source>
</evidence>
<dbReference type="EMBL" id="JH818772">
    <property type="protein sequence ID" value="EKC18683.1"/>
    <property type="molecule type" value="Genomic_DNA"/>
</dbReference>
<evidence type="ECO:0000256" key="4">
    <source>
        <dbReference type="ARBA" id="ARBA00022729"/>
    </source>
</evidence>
<feature type="domain" description="Cadherin" evidence="13">
    <location>
        <begin position="70"/>
        <end position="171"/>
    </location>
</feature>
<evidence type="ECO:0000256" key="10">
    <source>
        <dbReference type="ARBA" id="ARBA00023157"/>
    </source>
</evidence>
<feature type="region of interest" description="Disordered" evidence="12">
    <location>
        <begin position="878"/>
        <end position="927"/>
    </location>
</feature>
<evidence type="ECO:0000256" key="3">
    <source>
        <dbReference type="ARBA" id="ARBA00022692"/>
    </source>
</evidence>
<keyword evidence="11" id="KW-0325">Glycoprotein</keyword>
<feature type="domain" description="Cadherin" evidence="13">
    <location>
        <begin position="281"/>
        <end position="386"/>
    </location>
</feature>
<dbReference type="PANTHER" id="PTHR24026">
    <property type="entry name" value="FAT ATYPICAL CADHERIN-RELATED"/>
    <property type="match status" value="1"/>
</dbReference>
<keyword evidence="6" id="KW-0106">Calcium</keyword>
<dbReference type="PROSITE" id="PS00232">
    <property type="entry name" value="CADHERIN_1"/>
    <property type="match status" value="5"/>
</dbReference>
<dbReference type="InterPro" id="IPR020894">
    <property type="entry name" value="Cadherin_CS"/>
</dbReference>
<keyword evidence="3" id="KW-0812">Transmembrane</keyword>
<gene>
    <name evidence="14" type="ORF">CGI_10011526</name>
</gene>
<name>K1PB74_MAGGI</name>
<dbReference type="Pfam" id="PF00028">
    <property type="entry name" value="Cadherin"/>
    <property type="match status" value="5"/>
</dbReference>
<evidence type="ECO:0000256" key="2">
    <source>
        <dbReference type="ARBA" id="ARBA00022536"/>
    </source>
</evidence>
<protein>
    <submittedName>
        <fullName evidence="14">Cadherin EGF LAG seven-pass G-type receptor 2</fullName>
    </submittedName>
</protein>
<dbReference type="Gene3D" id="2.60.40.60">
    <property type="entry name" value="Cadherins"/>
    <property type="match status" value="7"/>
</dbReference>
<dbReference type="InterPro" id="IPR002126">
    <property type="entry name" value="Cadherin-like_dom"/>
</dbReference>
<dbReference type="SUPFAM" id="SSF49313">
    <property type="entry name" value="Cadherin-like"/>
    <property type="match status" value="7"/>
</dbReference>
<keyword evidence="10" id="KW-1015">Disulfide bond</keyword>
<evidence type="ECO:0000313" key="14">
    <source>
        <dbReference type="EMBL" id="EKC18683.1"/>
    </source>
</evidence>
<evidence type="ECO:0000256" key="8">
    <source>
        <dbReference type="ARBA" id="ARBA00022989"/>
    </source>
</evidence>
<evidence type="ECO:0000256" key="9">
    <source>
        <dbReference type="ARBA" id="ARBA00023136"/>
    </source>
</evidence>